<feature type="non-terminal residue" evidence="1">
    <location>
        <position position="165"/>
    </location>
</feature>
<reference evidence="1 2" key="1">
    <citation type="submission" date="2022-03" db="EMBL/GenBank/DDBJ databases">
        <authorList>
            <person name="Macdonald S."/>
            <person name="Ahmed S."/>
            <person name="Newling K."/>
        </authorList>
    </citation>
    <scope>NUCLEOTIDE SEQUENCE [LARGE SCALE GENOMIC DNA]</scope>
</reference>
<proteinExistence type="predicted"/>
<dbReference type="SUPFAM" id="SSF52047">
    <property type="entry name" value="RNI-like"/>
    <property type="match status" value="1"/>
</dbReference>
<comment type="caution">
    <text evidence="1">The sequence shown here is derived from an EMBL/GenBank/DDBJ whole genome shotgun (WGS) entry which is preliminary data.</text>
</comment>
<feature type="non-terminal residue" evidence="1">
    <location>
        <position position="1"/>
    </location>
</feature>
<name>A0ABC8M5B9_ERUVS</name>
<accession>A0ABC8M5B9</accession>
<dbReference type="Proteomes" id="UP001642260">
    <property type="component" value="Unassembled WGS sequence"/>
</dbReference>
<dbReference type="EMBL" id="CAKOAT010926820">
    <property type="protein sequence ID" value="CAH8390923.1"/>
    <property type="molecule type" value="Genomic_DNA"/>
</dbReference>
<gene>
    <name evidence="1" type="ORF">ERUC_LOCUS43406</name>
</gene>
<organism evidence="1 2">
    <name type="scientific">Eruca vesicaria subsp. sativa</name>
    <name type="common">Garden rocket</name>
    <name type="synonym">Eruca sativa</name>
    <dbReference type="NCBI Taxonomy" id="29727"/>
    <lineage>
        <taxon>Eukaryota</taxon>
        <taxon>Viridiplantae</taxon>
        <taxon>Streptophyta</taxon>
        <taxon>Embryophyta</taxon>
        <taxon>Tracheophyta</taxon>
        <taxon>Spermatophyta</taxon>
        <taxon>Magnoliopsida</taxon>
        <taxon>eudicotyledons</taxon>
        <taxon>Gunneridae</taxon>
        <taxon>Pentapetalae</taxon>
        <taxon>rosids</taxon>
        <taxon>malvids</taxon>
        <taxon>Brassicales</taxon>
        <taxon>Brassicaceae</taxon>
        <taxon>Brassiceae</taxon>
        <taxon>Eruca</taxon>
    </lineage>
</organism>
<dbReference type="Gene3D" id="3.80.10.10">
    <property type="entry name" value="Ribonuclease Inhibitor"/>
    <property type="match status" value="1"/>
</dbReference>
<keyword evidence="2" id="KW-1185">Reference proteome</keyword>
<protein>
    <submittedName>
        <fullName evidence="1">Uncharacterized protein</fullName>
    </submittedName>
</protein>
<sequence>MSKTVHFSSGNPRIGETRGVMHLFPDDSVSPSSSSSSSNLPVRSLPYVIQIGYSFDWLHEFISAFFSCLCSLREWGAKFTPWVVEAAKAYPWFENVCLKRMFVTDDDLALLAESFPGFKELVLLCCEGFGTSDIVLVANKCRKLRVLDLIESQVADDEMDWISCF</sequence>
<evidence type="ECO:0000313" key="2">
    <source>
        <dbReference type="Proteomes" id="UP001642260"/>
    </source>
</evidence>
<dbReference type="AlphaFoldDB" id="A0ABC8M5B9"/>
<evidence type="ECO:0000313" key="1">
    <source>
        <dbReference type="EMBL" id="CAH8390923.1"/>
    </source>
</evidence>
<dbReference type="InterPro" id="IPR032675">
    <property type="entry name" value="LRR_dom_sf"/>
</dbReference>